<accession>A0A813DVU4</accession>
<keyword evidence="2" id="KW-1185">Reference proteome</keyword>
<sequence>MRAGTVMDIVIVAAVVSICYSCDWCDCFSCSSLLLRLLLVIVIIAGFNGRVRCVVSSALFSVGASSEDNGSPQTIALMGNSTSSSFGCLTQWYLAGTWLRKLQ</sequence>
<evidence type="ECO:0000313" key="2">
    <source>
        <dbReference type="Proteomes" id="UP000654075"/>
    </source>
</evidence>
<dbReference type="Proteomes" id="UP000654075">
    <property type="component" value="Unassembled WGS sequence"/>
</dbReference>
<dbReference type="EMBL" id="CAJNNV010005904">
    <property type="protein sequence ID" value="CAE8592828.1"/>
    <property type="molecule type" value="Genomic_DNA"/>
</dbReference>
<proteinExistence type="predicted"/>
<protein>
    <submittedName>
        <fullName evidence="1">Uncharacterized protein</fullName>
    </submittedName>
</protein>
<dbReference type="AlphaFoldDB" id="A0A813DVU4"/>
<name>A0A813DVU4_POLGL</name>
<evidence type="ECO:0000313" key="1">
    <source>
        <dbReference type="EMBL" id="CAE8592828.1"/>
    </source>
</evidence>
<organism evidence="1 2">
    <name type="scientific">Polarella glacialis</name>
    <name type="common">Dinoflagellate</name>
    <dbReference type="NCBI Taxonomy" id="89957"/>
    <lineage>
        <taxon>Eukaryota</taxon>
        <taxon>Sar</taxon>
        <taxon>Alveolata</taxon>
        <taxon>Dinophyceae</taxon>
        <taxon>Suessiales</taxon>
        <taxon>Suessiaceae</taxon>
        <taxon>Polarella</taxon>
    </lineage>
</organism>
<reference evidence="1" key="1">
    <citation type="submission" date="2021-02" db="EMBL/GenBank/DDBJ databases">
        <authorList>
            <person name="Dougan E. K."/>
            <person name="Rhodes N."/>
            <person name="Thang M."/>
            <person name="Chan C."/>
        </authorList>
    </citation>
    <scope>NUCLEOTIDE SEQUENCE</scope>
</reference>
<comment type="caution">
    <text evidence="1">The sequence shown here is derived from an EMBL/GenBank/DDBJ whole genome shotgun (WGS) entry which is preliminary data.</text>
</comment>
<gene>
    <name evidence="1" type="ORF">PGLA1383_LOCUS11450</name>
</gene>